<dbReference type="InterPro" id="IPR012677">
    <property type="entry name" value="Nucleotide-bd_a/b_plait_sf"/>
</dbReference>
<keyword evidence="8" id="KW-1185">Reference proteome</keyword>
<dbReference type="Gene3D" id="1.10.10.790">
    <property type="entry name" value="Surp module"/>
    <property type="match status" value="1"/>
</dbReference>
<evidence type="ECO:0000259" key="5">
    <source>
        <dbReference type="PROSITE" id="PS50128"/>
    </source>
</evidence>
<feature type="region of interest" description="Disordered" evidence="3">
    <location>
        <begin position="137"/>
        <end position="162"/>
    </location>
</feature>
<evidence type="ECO:0000259" key="4">
    <source>
        <dbReference type="PROSITE" id="PS50102"/>
    </source>
</evidence>
<dbReference type="InterPro" id="IPR035967">
    <property type="entry name" value="SWAP/Surp_sf"/>
</dbReference>
<dbReference type="RefSeq" id="XP_062629502.1">
    <property type="nucleotide sequence ID" value="XM_062773518.1"/>
</dbReference>
<sequence length="656" mass="72710">MSKRLDLSQFRDDSSDDENDLAIAKGPKLDTLKSKTFSHGVTKKTKKDLEREAEEKKRIEEEESSHKCLKGTPGKGLHSWEEQDTEAKAARSSEPGKPAQSALSEVPTPSIAPKSRGKRAMDSFLDEIKRNQEAREATLGKNAQRDGSSVSALAGYGGPADSESSTNLFIVNLPSVVSEDSLGRLFASIGPVGTVKIMWPRGEDLRNNPTVRRAKPGLTGFVCYMTRRDAERAVGEFDGYEWNGSVLRVSWSKPVPIPRKALYDDSYRSSQTVGRSALAPEPSGVKRRRSASPDANEHKSFWVNQVDPETLDFIKAVAERIKTHGSDFKDMLLEREKNNPRFVFFFDQEAASHHVFQSFLDPNYMFPAPPAVQFDDEGYASIYSSDSEEESERGRVPKRSLGTLGRKRFESLLRAMSGKRVEIARTMEFAMKRAEAADESLQIEETPIPRKIARLYLVSDILHNSASPMANVWRYRQVFESRLPTTFAHFATVHQRLLDLVGTVAADVFEKQVDAVLTIWEGWMVFTADFHKILRDLLHGQATLESLSAAAAPEPEPQQDNESRPKSAGFKSSFKRITSVPAPQVTVTINSRLDTEPKPLQGVAPGDVNVDLDGEEMESDGGGGLNPEDIDGEDVDGEDFDGDSIKDDLDGEAIDP</sequence>
<proteinExistence type="predicted"/>
<dbReference type="InterPro" id="IPR000504">
    <property type="entry name" value="RRM_dom"/>
</dbReference>
<dbReference type="PROSITE" id="PS50102">
    <property type="entry name" value="RRM"/>
    <property type="match status" value="1"/>
</dbReference>
<organism evidence="7 8">
    <name type="scientific">Vanrija pseudolonga</name>
    <dbReference type="NCBI Taxonomy" id="143232"/>
    <lineage>
        <taxon>Eukaryota</taxon>
        <taxon>Fungi</taxon>
        <taxon>Dikarya</taxon>
        <taxon>Basidiomycota</taxon>
        <taxon>Agaricomycotina</taxon>
        <taxon>Tremellomycetes</taxon>
        <taxon>Trichosporonales</taxon>
        <taxon>Trichosporonaceae</taxon>
        <taxon>Vanrija</taxon>
    </lineage>
</organism>
<feature type="region of interest" description="Disordered" evidence="3">
    <location>
        <begin position="550"/>
        <end position="573"/>
    </location>
</feature>
<dbReference type="SUPFAM" id="SSF109905">
    <property type="entry name" value="Surp module (SWAP domain)"/>
    <property type="match status" value="1"/>
</dbReference>
<dbReference type="GeneID" id="87810172"/>
<feature type="region of interest" description="Disordered" evidence="3">
    <location>
        <begin position="1"/>
        <end position="118"/>
    </location>
</feature>
<dbReference type="PANTHER" id="PTHR23140">
    <property type="entry name" value="RNA PROCESSING PROTEIN LD23810P"/>
    <property type="match status" value="1"/>
</dbReference>
<dbReference type="GO" id="GO:0003723">
    <property type="term" value="F:RNA binding"/>
    <property type="evidence" value="ECO:0007669"/>
    <property type="project" value="UniProtKB-UniRule"/>
</dbReference>
<dbReference type="PROSITE" id="PS51391">
    <property type="entry name" value="CID"/>
    <property type="match status" value="1"/>
</dbReference>
<accession>A0AAF0YF90</accession>
<dbReference type="InterPro" id="IPR006569">
    <property type="entry name" value="CID_dom"/>
</dbReference>
<evidence type="ECO:0000256" key="2">
    <source>
        <dbReference type="PROSITE-ProRule" id="PRU00176"/>
    </source>
</evidence>
<feature type="domain" description="SURP motif" evidence="5">
    <location>
        <begin position="313"/>
        <end position="356"/>
    </location>
</feature>
<protein>
    <submittedName>
        <fullName evidence="7">U2 snRNP-associated SURP motif-containing protein</fullName>
    </submittedName>
</protein>
<evidence type="ECO:0000259" key="6">
    <source>
        <dbReference type="PROSITE" id="PS51391"/>
    </source>
</evidence>
<dbReference type="InterPro" id="IPR051485">
    <property type="entry name" value="SR-CTD_assoc_factor"/>
</dbReference>
<dbReference type="GO" id="GO:0006396">
    <property type="term" value="P:RNA processing"/>
    <property type="evidence" value="ECO:0007669"/>
    <property type="project" value="InterPro"/>
</dbReference>
<keyword evidence="1 2" id="KW-0694">RNA-binding</keyword>
<feature type="compositionally biased region" description="Acidic residues" evidence="3">
    <location>
        <begin position="610"/>
        <end position="619"/>
    </location>
</feature>
<dbReference type="SMART" id="SM00582">
    <property type="entry name" value="RPR"/>
    <property type="match status" value="1"/>
</dbReference>
<evidence type="ECO:0000313" key="8">
    <source>
        <dbReference type="Proteomes" id="UP000827549"/>
    </source>
</evidence>
<evidence type="ECO:0000313" key="7">
    <source>
        <dbReference type="EMBL" id="WOO83476.1"/>
    </source>
</evidence>
<dbReference type="Proteomes" id="UP000827549">
    <property type="component" value="Chromosome 5"/>
</dbReference>
<gene>
    <name evidence="7" type="primary">U2SURP</name>
    <name evidence="7" type="ORF">LOC62_05G006997</name>
</gene>
<dbReference type="Gene3D" id="3.30.70.330">
    <property type="match status" value="1"/>
</dbReference>
<feature type="compositionally biased region" description="Basic and acidic residues" evidence="3">
    <location>
        <begin position="47"/>
        <end position="66"/>
    </location>
</feature>
<dbReference type="SMART" id="SM00360">
    <property type="entry name" value="RRM"/>
    <property type="match status" value="1"/>
</dbReference>
<reference evidence="7" key="1">
    <citation type="submission" date="2023-10" db="EMBL/GenBank/DDBJ databases">
        <authorList>
            <person name="Noh H."/>
        </authorList>
    </citation>
    <scope>NUCLEOTIDE SEQUENCE</scope>
    <source>
        <strain evidence="7">DUCC4014</strain>
    </source>
</reference>
<dbReference type="PANTHER" id="PTHR23140:SF0">
    <property type="entry name" value="U2 SNRNP-ASSOCIATED SURP MOTIF-CONTAINING PROTEIN"/>
    <property type="match status" value="1"/>
</dbReference>
<dbReference type="InterPro" id="IPR008942">
    <property type="entry name" value="ENTH_VHS"/>
</dbReference>
<dbReference type="SUPFAM" id="SSF54928">
    <property type="entry name" value="RNA-binding domain, RBD"/>
    <property type="match status" value="1"/>
</dbReference>
<feature type="compositionally biased region" description="Acidic residues" evidence="3">
    <location>
        <begin position="628"/>
        <end position="642"/>
    </location>
</feature>
<dbReference type="Pfam" id="PF01805">
    <property type="entry name" value="Surp"/>
    <property type="match status" value="1"/>
</dbReference>
<dbReference type="PROSITE" id="PS50128">
    <property type="entry name" value="SURP"/>
    <property type="match status" value="1"/>
</dbReference>
<evidence type="ECO:0000256" key="3">
    <source>
        <dbReference type="SAM" id="MobiDB-lite"/>
    </source>
</evidence>
<feature type="domain" description="RRM" evidence="4">
    <location>
        <begin position="166"/>
        <end position="254"/>
    </location>
</feature>
<dbReference type="InterPro" id="IPR035979">
    <property type="entry name" value="RBD_domain_sf"/>
</dbReference>
<dbReference type="Pfam" id="PF00076">
    <property type="entry name" value="RRM_1"/>
    <property type="match status" value="1"/>
</dbReference>
<dbReference type="AlphaFoldDB" id="A0AAF0YF90"/>
<dbReference type="EMBL" id="CP086718">
    <property type="protein sequence ID" value="WOO83476.1"/>
    <property type="molecule type" value="Genomic_DNA"/>
</dbReference>
<name>A0AAF0YF90_9TREE</name>
<evidence type="ECO:0000256" key="1">
    <source>
        <dbReference type="ARBA" id="ARBA00022884"/>
    </source>
</evidence>
<dbReference type="GO" id="GO:0005634">
    <property type="term" value="C:nucleus"/>
    <property type="evidence" value="ECO:0007669"/>
    <property type="project" value="TreeGrafter"/>
</dbReference>
<feature type="region of interest" description="Disordered" evidence="3">
    <location>
        <begin position="590"/>
        <end position="656"/>
    </location>
</feature>
<feature type="compositionally biased region" description="Basic and acidic residues" evidence="3">
    <location>
        <begin position="1"/>
        <end position="13"/>
    </location>
</feature>
<feature type="domain" description="CID" evidence="6">
    <location>
        <begin position="401"/>
        <end position="542"/>
    </location>
</feature>
<dbReference type="InterPro" id="IPR000061">
    <property type="entry name" value="Surp"/>
</dbReference>
<dbReference type="Gene3D" id="1.25.40.90">
    <property type="match status" value="1"/>
</dbReference>
<feature type="region of interest" description="Disordered" evidence="3">
    <location>
        <begin position="273"/>
        <end position="296"/>
    </location>
</feature>
<feature type="compositionally biased region" description="Basic and acidic residues" evidence="3">
    <location>
        <begin position="78"/>
        <end position="91"/>
    </location>
</feature>